<dbReference type="Proteomes" id="UP000182466">
    <property type="component" value="Unassembled WGS sequence"/>
</dbReference>
<dbReference type="InterPro" id="IPR018060">
    <property type="entry name" value="HTH_AraC"/>
</dbReference>
<dbReference type="CDD" id="cd03136">
    <property type="entry name" value="GATase1_AraC_ArgR_like"/>
    <property type="match status" value="1"/>
</dbReference>
<dbReference type="SUPFAM" id="SSF46689">
    <property type="entry name" value="Homeodomain-like"/>
    <property type="match status" value="2"/>
</dbReference>
<dbReference type="SMART" id="SM00342">
    <property type="entry name" value="HTH_ARAC"/>
    <property type="match status" value="1"/>
</dbReference>
<dbReference type="InterPro" id="IPR052158">
    <property type="entry name" value="INH-QAR"/>
</dbReference>
<sequence>MKPAKNIFRPSTRALHAAVLVLDECNTLSFAAAVDPMRAANRMAGRRLFDWHYVTATGAPATLTSGISVDGAPLRQLQDCELLMVIAGFGLKSHSTPALHASLRRIAAMGATLAGIDGGPWLLAASGVLDKHSATTHWEDLEKFSTQFPSVNTLKDRFHIDRARMTSGGAMPTIDMMLHLIRVRYGAALAARVAGAFIHDTPPDPARAQTRSGNPGHSRLTARVSALMEQTLDAPLPIPDLARQAGTSPRALQAQFRARLNTTPKAHYLSLRLTEALRLVTDTDWPLLDVALATGFASAASFARAFHAAHGRSARSLRHSASGQDQ</sequence>
<feature type="domain" description="HTH araC/xylS-type" evidence="3">
    <location>
        <begin position="222"/>
        <end position="320"/>
    </location>
</feature>
<dbReference type="EMBL" id="FPAW01000007">
    <property type="protein sequence ID" value="SFT77319.1"/>
    <property type="molecule type" value="Genomic_DNA"/>
</dbReference>
<keyword evidence="2" id="KW-0804">Transcription</keyword>
<accession>A0A1I7AQV2</accession>
<reference evidence="4 5" key="1">
    <citation type="submission" date="2016-10" db="EMBL/GenBank/DDBJ databases">
        <authorList>
            <person name="de Groot N.N."/>
        </authorList>
    </citation>
    <scope>NUCLEOTIDE SEQUENCE [LARGE SCALE GENOMIC DNA]</scope>
    <source>
        <strain evidence="4 5">CGMCC 1.10959</strain>
    </source>
</reference>
<dbReference type="PANTHER" id="PTHR43130:SF3">
    <property type="entry name" value="HTH-TYPE TRANSCRIPTIONAL REGULATOR RV1931C"/>
    <property type="match status" value="1"/>
</dbReference>
<name>A0A1I7AQV2_9RHOB</name>
<keyword evidence="1" id="KW-0805">Transcription regulation</keyword>
<dbReference type="OrthoDB" id="9793400at2"/>
<dbReference type="GO" id="GO:0003700">
    <property type="term" value="F:DNA-binding transcription factor activity"/>
    <property type="evidence" value="ECO:0007669"/>
    <property type="project" value="InterPro"/>
</dbReference>
<dbReference type="GO" id="GO:0043565">
    <property type="term" value="F:sequence-specific DNA binding"/>
    <property type="evidence" value="ECO:0007669"/>
    <property type="project" value="InterPro"/>
</dbReference>
<evidence type="ECO:0000259" key="3">
    <source>
        <dbReference type="PROSITE" id="PS01124"/>
    </source>
</evidence>
<proteinExistence type="predicted"/>
<dbReference type="PROSITE" id="PS01124">
    <property type="entry name" value="HTH_ARAC_FAMILY_2"/>
    <property type="match status" value="1"/>
</dbReference>
<evidence type="ECO:0000256" key="2">
    <source>
        <dbReference type="ARBA" id="ARBA00023163"/>
    </source>
</evidence>
<dbReference type="STRING" id="999627.SAMN05216236_107129"/>
<dbReference type="Gene3D" id="3.40.50.880">
    <property type="match status" value="1"/>
</dbReference>
<evidence type="ECO:0000256" key="1">
    <source>
        <dbReference type="ARBA" id="ARBA00023015"/>
    </source>
</evidence>
<dbReference type="InterPro" id="IPR029062">
    <property type="entry name" value="Class_I_gatase-like"/>
</dbReference>
<evidence type="ECO:0000313" key="5">
    <source>
        <dbReference type="Proteomes" id="UP000182466"/>
    </source>
</evidence>
<dbReference type="InterPro" id="IPR009057">
    <property type="entry name" value="Homeodomain-like_sf"/>
</dbReference>
<dbReference type="eggNOG" id="COG4977">
    <property type="taxonomic scope" value="Bacteria"/>
</dbReference>
<protein>
    <submittedName>
        <fullName evidence="4">Transcriptional regulator, AraC family with amidase-like domain</fullName>
    </submittedName>
</protein>
<dbReference type="Pfam" id="PF12833">
    <property type="entry name" value="HTH_18"/>
    <property type="match status" value="1"/>
</dbReference>
<organism evidence="4 5">
    <name type="scientific">Sedimentitalea nanhaiensis</name>
    <dbReference type="NCBI Taxonomy" id="999627"/>
    <lineage>
        <taxon>Bacteria</taxon>
        <taxon>Pseudomonadati</taxon>
        <taxon>Pseudomonadota</taxon>
        <taxon>Alphaproteobacteria</taxon>
        <taxon>Rhodobacterales</taxon>
        <taxon>Paracoccaceae</taxon>
        <taxon>Sedimentitalea</taxon>
    </lineage>
</organism>
<evidence type="ECO:0000313" key="4">
    <source>
        <dbReference type="EMBL" id="SFT77319.1"/>
    </source>
</evidence>
<dbReference type="PANTHER" id="PTHR43130">
    <property type="entry name" value="ARAC-FAMILY TRANSCRIPTIONAL REGULATOR"/>
    <property type="match status" value="1"/>
</dbReference>
<dbReference type="RefSeq" id="WP_027260861.1">
    <property type="nucleotide sequence ID" value="NZ_FPAW01000007.1"/>
</dbReference>
<gene>
    <name evidence="4" type="ORF">SAMN05216236_107129</name>
</gene>
<dbReference type="AlphaFoldDB" id="A0A1I7AQV2"/>
<keyword evidence="5" id="KW-1185">Reference proteome</keyword>
<dbReference type="SUPFAM" id="SSF52317">
    <property type="entry name" value="Class I glutamine amidotransferase-like"/>
    <property type="match status" value="1"/>
</dbReference>
<dbReference type="Gene3D" id="1.10.10.60">
    <property type="entry name" value="Homeodomain-like"/>
    <property type="match status" value="1"/>
</dbReference>